<feature type="transmembrane region" description="Helical" evidence="6">
    <location>
        <begin position="262"/>
        <end position="280"/>
    </location>
</feature>
<protein>
    <submittedName>
        <fullName evidence="7">YbhN family protein</fullName>
    </submittedName>
</protein>
<proteinExistence type="predicted"/>
<sequence>MSDAIAVAEPDAPATTPLPGTVGALDGEDAEEEGLFHGRSVLKHIVVGTAILLGIVIAFRLLAPHISWIGDTWEKVRQGDPKWLIAGVLLEVLSFAGYVAVLSATAERSGLRLPRITAWRITLAGVAATRLLATAGAGGIAATAFALRRNGLDARAAGATVAAQLALVYAWFVLLILITGLALFLVGHASPSLTIVPAGIAAAVLLVAVLGRGGLRRLAKVSAKREGRMAEALAAIPGTLDDGVRSVVTLVRERDPAVVGAALWWIADAGVLWVACHAFGASPNMLDVLMAYLLGQLANLLPIPGGLGVEAGLLGMLIAFGVSSPVALLASLTQRLISTWLPALPGAIALVAIGKASQHAEIVDPGGGRSPAAGRS</sequence>
<dbReference type="RefSeq" id="WP_319953678.1">
    <property type="nucleotide sequence ID" value="NZ_JAXAVX010000003.1"/>
</dbReference>
<evidence type="ECO:0000256" key="4">
    <source>
        <dbReference type="ARBA" id="ARBA00022989"/>
    </source>
</evidence>
<dbReference type="Pfam" id="PF03706">
    <property type="entry name" value="LPG_synthase_TM"/>
    <property type="match status" value="1"/>
</dbReference>
<feature type="transmembrane region" description="Helical" evidence="6">
    <location>
        <begin position="121"/>
        <end position="147"/>
    </location>
</feature>
<comment type="subcellular location">
    <subcellularLocation>
        <location evidence="1">Cell membrane</location>
        <topology evidence="1">Multi-pass membrane protein</topology>
    </subcellularLocation>
</comment>
<gene>
    <name evidence="7" type="ORF">SK069_07970</name>
</gene>
<feature type="transmembrane region" description="Helical" evidence="6">
    <location>
        <begin position="195"/>
        <end position="215"/>
    </location>
</feature>
<reference evidence="7 8" key="1">
    <citation type="submission" date="2023-11" db="EMBL/GenBank/DDBJ databases">
        <authorList>
            <person name="Xu M."/>
            <person name="Jiang T."/>
        </authorList>
    </citation>
    <scope>NUCLEOTIDE SEQUENCE [LARGE SCALE GENOMIC DNA]</scope>
    <source>
        <strain evidence="7 8">SD</strain>
    </source>
</reference>
<keyword evidence="8" id="KW-1185">Reference proteome</keyword>
<dbReference type="Proteomes" id="UP001277761">
    <property type="component" value="Unassembled WGS sequence"/>
</dbReference>
<comment type="caution">
    <text evidence="7">The sequence shown here is derived from an EMBL/GenBank/DDBJ whole genome shotgun (WGS) entry which is preliminary data.</text>
</comment>
<keyword evidence="5 6" id="KW-0472">Membrane</keyword>
<evidence type="ECO:0000313" key="8">
    <source>
        <dbReference type="Proteomes" id="UP001277761"/>
    </source>
</evidence>
<name>A0ABU4VI72_9ACTN</name>
<dbReference type="PANTHER" id="PTHR39087:SF2">
    <property type="entry name" value="UPF0104 MEMBRANE PROTEIN MJ1595"/>
    <property type="match status" value="1"/>
</dbReference>
<keyword evidence="4 6" id="KW-1133">Transmembrane helix</keyword>
<keyword evidence="2" id="KW-1003">Cell membrane</keyword>
<accession>A0ABU4VI72</accession>
<evidence type="ECO:0000256" key="3">
    <source>
        <dbReference type="ARBA" id="ARBA00022692"/>
    </source>
</evidence>
<evidence type="ECO:0000256" key="5">
    <source>
        <dbReference type="ARBA" id="ARBA00023136"/>
    </source>
</evidence>
<dbReference type="InterPro" id="IPR022791">
    <property type="entry name" value="L-PG_synthase/AglD"/>
</dbReference>
<feature type="transmembrane region" description="Helical" evidence="6">
    <location>
        <begin position="311"/>
        <end position="332"/>
    </location>
</feature>
<evidence type="ECO:0000256" key="2">
    <source>
        <dbReference type="ARBA" id="ARBA00022475"/>
    </source>
</evidence>
<keyword evidence="3 6" id="KW-0812">Transmembrane</keyword>
<dbReference type="NCBIfam" id="TIGR00374">
    <property type="entry name" value="flippase-like domain"/>
    <property type="match status" value="1"/>
</dbReference>
<evidence type="ECO:0000313" key="7">
    <source>
        <dbReference type="EMBL" id="MDX8151522.1"/>
    </source>
</evidence>
<feature type="transmembrane region" description="Helical" evidence="6">
    <location>
        <begin position="41"/>
        <end position="62"/>
    </location>
</feature>
<evidence type="ECO:0000256" key="6">
    <source>
        <dbReference type="SAM" id="Phobius"/>
    </source>
</evidence>
<organism evidence="7 8">
    <name type="scientific">Patulibacter brassicae</name>
    <dbReference type="NCBI Taxonomy" id="1705717"/>
    <lineage>
        <taxon>Bacteria</taxon>
        <taxon>Bacillati</taxon>
        <taxon>Actinomycetota</taxon>
        <taxon>Thermoleophilia</taxon>
        <taxon>Solirubrobacterales</taxon>
        <taxon>Patulibacteraceae</taxon>
        <taxon>Patulibacter</taxon>
    </lineage>
</organism>
<dbReference type="EMBL" id="JAXAVX010000003">
    <property type="protein sequence ID" value="MDX8151522.1"/>
    <property type="molecule type" value="Genomic_DNA"/>
</dbReference>
<evidence type="ECO:0000256" key="1">
    <source>
        <dbReference type="ARBA" id="ARBA00004651"/>
    </source>
</evidence>
<feature type="transmembrane region" description="Helical" evidence="6">
    <location>
        <begin position="83"/>
        <end position="101"/>
    </location>
</feature>
<dbReference type="PANTHER" id="PTHR39087">
    <property type="entry name" value="UPF0104 MEMBRANE PROTEIN MJ1595"/>
    <property type="match status" value="1"/>
</dbReference>
<feature type="transmembrane region" description="Helical" evidence="6">
    <location>
        <begin position="168"/>
        <end position="189"/>
    </location>
</feature>